<feature type="compositionally biased region" description="Low complexity" evidence="1">
    <location>
        <begin position="241"/>
        <end position="264"/>
    </location>
</feature>
<feature type="compositionally biased region" description="Basic and acidic residues" evidence="1">
    <location>
        <begin position="199"/>
        <end position="218"/>
    </location>
</feature>
<feature type="compositionally biased region" description="Low complexity" evidence="1">
    <location>
        <begin position="108"/>
        <end position="117"/>
    </location>
</feature>
<feature type="compositionally biased region" description="Polar residues" evidence="1">
    <location>
        <begin position="270"/>
        <end position="279"/>
    </location>
</feature>
<feature type="compositionally biased region" description="Basic and acidic residues" evidence="1">
    <location>
        <begin position="321"/>
        <end position="331"/>
    </location>
</feature>
<feature type="region of interest" description="Disordered" evidence="1">
    <location>
        <begin position="81"/>
        <end position="458"/>
    </location>
</feature>
<feature type="compositionally biased region" description="Basic and acidic residues" evidence="1">
    <location>
        <begin position="420"/>
        <end position="448"/>
    </location>
</feature>
<evidence type="ECO:0000313" key="2">
    <source>
        <dbReference type="EMBL" id="KAG1893594.1"/>
    </source>
</evidence>
<sequence length="615" mass="67116">MGAESIPAFHGDTLIASTWLEDYLKNSDFLPQTQQFHFFKSKFKDEALRWLNTLPLPQRSNFAALVEAFKRDFIIKPAAERKQREKKLRKRQQHLDTTASPSVPSPSAPFVASPVPAINETPANDSVAPATKPPPATSHSAALAATSTPSPTTHGSMPPFMPADACNQHQPAPSMRHADSPVSSVRAQSMPANAGVARMHTENTKAKREGGEKEREEEGNILSVSRRLDCTPIPCNKDATPDTPCTRATTTPSSILTSSPSTLSARDPTLDQQCPTSYHHSPAPCANAEPTPANAGVAQTNTESNRQQQEQLGGGSGRTSRRQEEVGKLEAGDSLQDTVSTQTRVNTCPPVVPSPARPLTHVPTSSKHPVPRTHNSLDTTTPLMPSAPPLPKTTTPRPTSPTPCANAQHVPANAGTTRTNADDAQRQEERERERTKDGRRKNGEGRGGEEEDDLQGDGRIYEEVSNLIPGLAVERPSTMQPPLNTTSPTPVPPTPPKQHRHHSTSSTRVNDTSATANSEDSRAHAINDQTRSQHASWADEVDDTIFSPQHTRPKRDFLGLRSSNADPWASLRKHQRHSTTRPPPCTHAMYSNSFFFNVPYTRSRSHWHDSRLSLS</sequence>
<dbReference type="GeneID" id="64662565"/>
<comment type="caution">
    <text evidence="2">The sequence shown here is derived from an EMBL/GenBank/DDBJ whole genome shotgun (WGS) entry which is preliminary data.</text>
</comment>
<organism evidence="2 3">
    <name type="scientific">Suillus fuscotomentosus</name>
    <dbReference type="NCBI Taxonomy" id="1912939"/>
    <lineage>
        <taxon>Eukaryota</taxon>
        <taxon>Fungi</taxon>
        <taxon>Dikarya</taxon>
        <taxon>Basidiomycota</taxon>
        <taxon>Agaricomycotina</taxon>
        <taxon>Agaricomycetes</taxon>
        <taxon>Agaricomycetidae</taxon>
        <taxon>Boletales</taxon>
        <taxon>Suillineae</taxon>
        <taxon>Suillaceae</taxon>
        <taxon>Suillus</taxon>
    </lineage>
</organism>
<dbReference type="RefSeq" id="XP_041219170.1">
    <property type="nucleotide sequence ID" value="XM_041368267.1"/>
</dbReference>
<accession>A0AAD4HFH9</accession>
<feature type="compositionally biased region" description="Polar residues" evidence="1">
    <location>
        <begin position="335"/>
        <end position="346"/>
    </location>
</feature>
<feature type="compositionally biased region" description="Low complexity" evidence="1">
    <location>
        <begin position="137"/>
        <end position="158"/>
    </location>
</feature>
<dbReference type="Proteomes" id="UP001195769">
    <property type="component" value="Unassembled WGS sequence"/>
</dbReference>
<protein>
    <recommendedName>
        <fullName evidence="4">Retrotransposon gag domain-containing protein</fullName>
    </recommendedName>
</protein>
<feature type="compositionally biased region" description="Polar residues" evidence="1">
    <location>
        <begin position="504"/>
        <end position="518"/>
    </location>
</feature>
<reference evidence="2" key="1">
    <citation type="journal article" date="2020" name="New Phytol.">
        <title>Comparative genomics reveals dynamic genome evolution in host specialist ectomycorrhizal fungi.</title>
        <authorList>
            <person name="Lofgren L.A."/>
            <person name="Nguyen N.H."/>
            <person name="Vilgalys R."/>
            <person name="Ruytinx J."/>
            <person name="Liao H.L."/>
            <person name="Branco S."/>
            <person name="Kuo A."/>
            <person name="LaButti K."/>
            <person name="Lipzen A."/>
            <person name="Andreopoulos W."/>
            <person name="Pangilinan J."/>
            <person name="Riley R."/>
            <person name="Hundley H."/>
            <person name="Na H."/>
            <person name="Barry K."/>
            <person name="Grigoriev I.V."/>
            <person name="Stajich J.E."/>
            <person name="Kennedy P.G."/>
        </authorList>
    </citation>
    <scope>NUCLEOTIDE SEQUENCE</scope>
    <source>
        <strain evidence="2">FC203</strain>
    </source>
</reference>
<dbReference type="EMBL" id="JABBWK010000095">
    <property type="protein sequence ID" value="KAG1893594.1"/>
    <property type="molecule type" value="Genomic_DNA"/>
</dbReference>
<keyword evidence="3" id="KW-1185">Reference proteome</keyword>
<feature type="compositionally biased region" description="Polar residues" evidence="1">
    <location>
        <begin position="362"/>
        <end position="383"/>
    </location>
</feature>
<evidence type="ECO:0008006" key="4">
    <source>
        <dbReference type="Google" id="ProtNLM"/>
    </source>
</evidence>
<evidence type="ECO:0000313" key="3">
    <source>
        <dbReference type="Proteomes" id="UP001195769"/>
    </source>
</evidence>
<dbReference type="AlphaFoldDB" id="A0AAD4HFH9"/>
<gene>
    <name evidence="2" type="ORF">F5891DRAFT_1196220</name>
</gene>
<feature type="compositionally biased region" description="Polar residues" evidence="1">
    <location>
        <begin position="297"/>
        <end position="311"/>
    </location>
</feature>
<feature type="compositionally biased region" description="Polar residues" evidence="1">
    <location>
        <begin position="181"/>
        <end position="191"/>
    </location>
</feature>
<name>A0AAD4HFH9_9AGAM</name>
<proteinExistence type="predicted"/>
<feature type="region of interest" description="Disordered" evidence="1">
    <location>
        <begin position="472"/>
        <end position="540"/>
    </location>
</feature>
<evidence type="ECO:0000256" key="1">
    <source>
        <dbReference type="SAM" id="MobiDB-lite"/>
    </source>
</evidence>